<comment type="caution">
    <text evidence="2">The sequence shown here is derived from an EMBL/GenBank/DDBJ whole genome shotgun (WGS) entry which is preliminary data.</text>
</comment>
<dbReference type="OrthoDB" id="3032252at2759"/>
<keyword evidence="3" id="KW-1185">Reference proteome</keyword>
<evidence type="ECO:0008006" key="4">
    <source>
        <dbReference type="Google" id="ProtNLM"/>
    </source>
</evidence>
<proteinExistence type="predicted"/>
<evidence type="ECO:0000256" key="1">
    <source>
        <dbReference type="SAM" id="Phobius"/>
    </source>
</evidence>
<dbReference type="AlphaFoldDB" id="A0A397VEZ2"/>
<feature type="transmembrane region" description="Helical" evidence="1">
    <location>
        <begin position="7"/>
        <end position="29"/>
    </location>
</feature>
<keyword evidence="1" id="KW-0472">Membrane</keyword>
<name>A0A397VEZ2_9GLOM</name>
<protein>
    <recommendedName>
        <fullName evidence="4">TNFR-Cys domain-containing protein</fullName>
    </recommendedName>
</protein>
<organism evidence="2 3">
    <name type="scientific">Gigaspora rosea</name>
    <dbReference type="NCBI Taxonomy" id="44941"/>
    <lineage>
        <taxon>Eukaryota</taxon>
        <taxon>Fungi</taxon>
        <taxon>Fungi incertae sedis</taxon>
        <taxon>Mucoromycota</taxon>
        <taxon>Glomeromycotina</taxon>
        <taxon>Glomeromycetes</taxon>
        <taxon>Diversisporales</taxon>
        <taxon>Gigasporaceae</taxon>
        <taxon>Gigaspora</taxon>
    </lineage>
</organism>
<gene>
    <name evidence="2" type="ORF">C2G38_2179520</name>
</gene>
<dbReference type="Proteomes" id="UP000266673">
    <property type="component" value="Unassembled WGS sequence"/>
</dbReference>
<keyword evidence="1" id="KW-0812">Transmembrane</keyword>
<accession>A0A397VEZ2</accession>
<keyword evidence="1" id="KW-1133">Transmembrane helix</keyword>
<evidence type="ECO:0000313" key="2">
    <source>
        <dbReference type="EMBL" id="RIB20358.1"/>
    </source>
</evidence>
<evidence type="ECO:0000313" key="3">
    <source>
        <dbReference type="Proteomes" id="UP000266673"/>
    </source>
</evidence>
<dbReference type="EMBL" id="QKWP01000422">
    <property type="protein sequence ID" value="RIB20358.1"/>
    <property type="molecule type" value="Genomic_DNA"/>
</dbReference>
<sequence length="287" mass="32032">MLNPIKICYIISLVIALSLFFGLFFGLGYPEIQKAGYYPTACTIKNETIKSRYCCYRECDITTCRNATSSSPSCSSLESRWNAFSPTQCAAVLLANNSQNIDDYCPNYGSQATCDNGYYCCDKCCSTCTSCTPGGSCNTYACNCSCCDSTNHQSCQIRCPECYTVELIMQYPLWGGGIITSNIYMDYDHDVTGAQNFLSVNPVESKVRCYYNPENPLQVLLSVDYSVKTWVLVGISYIFWVSEILTNLFYKISNKEKKSPINMASCNENSIMDDNAPPTYEEAIAKQ</sequence>
<reference evidence="2 3" key="1">
    <citation type="submission" date="2018-06" db="EMBL/GenBank/DDBJ databases">
        <title>Comparative genomics reveals the genomic features of Rhizophagus irregularis, R. cerebriforme, R. diaphanum and Gigaspora rosea, and their symbiotic lifestyle signature.</title>
        <authorList>
            <person name="Morin E."/>
            <person name="San Clemente H."/>
            <person name="Chen E.C.H."/>
            <person name="De La Providencia I."/>
            <person name="Hainaut M."/>
            <person name="Kuo A."/>
            <person name="Kohler A."/>
            <person name="Murat C."/>
            <person name="Tang N."/>
            <person name="Roy S."/>
            <person name="Loubradou J."/>
            <person name="Henrissat B."/>
            <person name="Grigoriev I.V."/>
            <person name="Corradi N."/>
            <person name="Roux C."/>
            <person name="Martin F.M."/>
        </authorList>
    </citation>
    <scope>NUCLEOTIDE SEQUENCE [LARGE SCALE GENOMIC DNA]</scope>
    <source>
        <strain evidence="2 3">DAOM 194757</strain>
    </source>
</reference>